<name>A0ABX0JAD3_9BACL</name>
<evidence type="ECO:0000313" key="1">
    <source>
        <dbReference type="EMBL" id="NHN33410.1"/>
    </source>
</evidence>
<comment type="caution">
    <text evidence="1">The sequence shown here is derived from an EMBL/GenBank/DDBJ whole genome shotgun (WGS) entry which is preliminary data.</text>
</comment>
<accession>A0ABX0JAD3</accession>
<proteinExistence type="predicted"/>
<dbReference type="Gene3D" id="1.25.10.10">
    <property type="entry name" value="Leucine-rich Repeat Variant"/>
    <property type="match status" value="1"/>
</dbReference>
<dbReference type="RefSeq" id="WP_166153724.1">
    <property type="nucleotide sequence ID" value="NZ_JAAOIW010000012.1"/>
</dbReference>
<dbReference type="SUPFAM" id="SSF48371">
    <property type="entry name" value="ARM repeat"/>
    <property type="match status" value="1"/>
</dbReference>
<dbReference type="InterPro" id="IPR011989">
    <property type="entry name" value="ARM-like"/>
</dbReference>
<keyword evidence="2" id="KW-1185">Reference proteome</keyword>
<dbReference type="Pfam" id="PF13646">
    <property type="entry name" value="HEAT_2"/>
    <property type="match status" value="1"/>
</dbReference>
<organism evidence="1 2">
    <name type="scientific">Paenibacillus agricola</name>
    <dbReference type="NCBI Taxonomy" id="2716264"/>
    <lineage>
        <taxon>Bacteria</taxon>
        <taxon>Bacillati</taxon>
        <taxon>Bacillota</taxon>
        <taxon>Bacilli</taxon>
        <taxon>Bacillales</taxon>
        <taxon>Paenibacillaceae</taxon>
        <taxon>Paenibacillus</taxon>
    </lineage>
</organism>
<sequence length="607" mass="68499">MSIHILYDLQLEVRRLFIAGSRMAEGDLRLTKILPQLQKLGETAAVFKRVAQALTEVVEPASKNDGGAVKLLDLSTLLNSILYTQGATEVQGESVEVEGTDIELSTKLAYRKLSPIIESLTTKGQGRMERLNQAYENQLLKDFRILTVAVNALDDGYAEVADFVSEKVIPDFGDAALPLLRKQFDLLGGRSHARRLNLMYPILKESGLELYLQAAREGSTEVRTAAIELLGNYPEQESFILEQADDKKKEIRKAAFAGLAKLGTEKAVDRLFKAITTVKDREIAVETASDCEVPELTLKIIANAEEALERIVSGTDMQEACLQLQADVVCLDGSKQQQEVLTFLKKLLLTEGFMIPETDAIQENAANILLWMGTPEAYEFLVSLQPVYKGRYMITSFNAAFRTLPADEVYERYAKELKTQKKKSWAHSFLISALHRLMPSWKRKLDLAGNGYSPYKDEKRLDPRWIHVLMDINEPELVAELAETPDKKVEAYLISNFQLKPKLNHQTASILLALFRIGCKEAPEMLMSVLEKEKKDLYYFSEVQYALFYMLPRSYADRLKQFAETLTYESVKRQVLDVAEQIAEKPEESAIDEKGAGIWGWIKSKMS</sequence>
<dbReference type="EMBL" id="JAAOIW010000012">
    <property type="protein sequence ID" value="NHN33410.1"/>
    <property type="molecule type" value="Genomic_DNA"/>
</dbReference>
<gene>
    <name evidence="1" type="ORF">G9U52_26715</name>
</gene>
<reference evidence="1" key="1">
    <citation type="submission" date="2020-03" db="EMBL/GenBank/DDBJ databases">
        <title>Draft sequencing of Paenibacilllus sp. S3N08.</title>
        <authorList>
            <person name="Kim D.-U."/>
        </authorList>
    </citation>
    <scope>NUCLEOTIDE SEQUENCE</scope>
    <source>
        <strain evidence="1">S3N08</strain>
    </source>
</reference>
<dbReference type="Proteomes" id="UP001165962">
    <property type="component" value="Unassembled WGS sequence"/>
</dbReference>
<dbReference type="InterPro" id="IPR016024">
    <property type="entry name" value="ARM-type_fold"/>
</dbReference>
<evidence type="ECO:0000313" key="2">
    <source>
        <dbReference type="Proteomes" id="UP001165962"/>
    </source>
</evidence>
<protein>
    <submittedName>
        <fullName evidence="1">HEAT repeat domain-containing protein</fullName>
    </submittedName>
</protein>